<feature type="transmembrane region" description="Helical" evidence="1">
    <location>
        <begin position="12"/>
        <end position="32"/>
    </location>
</feature>
<accession>A0ABQ5JNP0</accession>
<reference evidence="2 3" key="1">
    <citation type="submission" date="2022-03" db="EMBL/GenBank/DDBJ databases">
        <title>Draft genome sequence of Furfurilactobacillus curtus JCM 31185.</title>
        <authorList>
            <person name="Suzuki S."/>
            <person name="Endo A."/>
            <person name="Kajikawa A."/>
        </authorList>
    </citation>
    <scope>NUCLEOTIDE SEQUENCE [LARGE SCALE GENOMIC DNA]</scope>
    <source>
        <strain evidence="2 3">JCM 31185</strain>
    </source>
</reference>
<protein>
    <submittedName>
        <fullName evidence="2">Uncharacterized protein</fullName>
    </submittedName>
</protein>
<dbReference type="EMBL" id="BQXO01000001">
    <property type="protein sequence ID" value="GKT04721.1"/>
    <property type="molecule type" value="Genomic_DNA"/>
</dbReference>
<keyword evidence="1" id="KW-1133">Transmembrane helix</keyword>
<keyword evidence="3" id="KW-1185">Reference proteome</keyword>
<evidence type="ECO:0000256" key="1">
    <source>
        <dbReference type="SAM" id="Phobius"/>
    </source>
</evidence>
<evidence type="ECO:0000313" key="2">
    <source>
        <dbReference type="EMBL" id="GKT04721.1"/>
    </source>
</evidence>
<gene>
    <name evidence="2" type="ORF">JCM31185_00100</name>
</gene>
<sequence>MTQILTAIKASAMNYDILMALILIPLLIWLGIGNHADVAVEKVSQAGMWLLSKVFG</sequence>
<dbReference type="Proteomes" id="UP001628078">
    <property type="component" value="Unassembled WGS sequence"/>
</dbReference>
<keyword evidence="1" id="KW-0812">Transmembrane</keyword>
<comment type="caution">
    <text evidence="2">The sequence shown here is derived from an EMBL/GenBank/DDBJ whole genome shotgun (WGS) entry which is preliminary data.</text>
</comment>
<evidence type="ECO:0000313" key="3">
    <source>
        <dbReference type="Proteomes" id="UP001628078"/>
    </source>
</evidence>
<dbReference type="RefSeq" id="WP_407881908.1">
    <property type="nucleotide sequence ID" value="NZ_BQXO01000001.1"/>
</dbReference>
<proteinExistence type="predicted"/>
<name>A0ABQ5JNP0_9LACO</name>
<organism evidence="2 3">
    <name type="scientific">Furfurilactobacillus curtus</name>
    <dbReference type="NCBI Taxonomy" id="1746200"/>
    <lineage>
        <taxon>Bacteria</taxon>
        <taxon>Bacillati</taxon>
        <taxon>Bacillota</taxon>
        <taxon>Bacilli</taxon>
        <taxon>Lactobacillales</taxon>
        <taxon>Lactobacillaceae</taxon>
        <taxon>Furfurilactobacillus</taxon>
    </lineage>
</organism>
<keyword evidence="1" id="KW-0472">Membrane</keyword>